<dbReference type="CDD" id="cd06222">
    <property type="entry name" value="RNase_H_like"/>
    <property type="match status" value="1"/>
</dbReference>
<dbReference type="InterPro" id="IPR002156">
    <property type="entry name" value="RNaseH_domain"/>
</dbReference>
<protein>
    <recommendedName>
        <fullName evidence="1">RNase H type-1 domain-containing protein</fullName>
    </recommendedName>
</protein>
<feature type="non-terminal residue" evidence="2">
    <location>
        <position position="1"/>
    </location>
</feature>
<dbReference type="PANTHER" id="PTHR47723:SF23">
    <property type="entry name" value="REVERSE TRANSCRIPTASE-LIKE PROTEIN"/>
    <property type="match status" value="1"/>
</dbReference>
<gene>
    <name evidence="2" type="ORF">MTR67_035834</name>
</gene>
<dbReference type="Pfam" id="PF13456">
    <property type="entry name" value="RVT_3"/>
    <property type="match status" value="1"/>
</dbReference>
<dbReference type="Proteomes" id="UP001234989">
    <property type="component" value="Chromosome 8"/>
</dbReference>
<feature type="domain" description="RNase H type-1" evidence="1">
    <location>
        <begin position="55"/>
        <end position="171"/>
    </location>
</feature>
<keyword evidence="3" id="KW-1185">Reference proteome</keyword>
<dbReference type="EMBL" id="CP133619">
    <property type="protein sequence ID" value="WMV42449.1"/>
    <property type="molecule type" value="Genomic_DNA"/>
</dbReference>
<dbReference type="InterPro" id="IPR044730">
    <property type="entry name" value="RNase_H-like_dom_plant"/>
</dbReference>
<dbReference type="InterPro" id="IPR036397">
    <property type="entry name" value="RNaseH_sf"/>
</dbReference>
<sequence length="210" mass="23792">HNTFNNKNKGVSPSLVIHQATEYPIIIEKKGNGKNNKITIEVNWKPPDSNTFKLNVDGFVKRNPGPEGLTGVIRVHHGNWVVGFTEHTPLTNPIRAELQAMRRGVALAVEYRLSPLEINSNSLEAIKMLTKNNLIYNDLIVECRFLMTKLEVTKAEHVFREQNRVADKPSKEGVKNVLFDEPNFLTTATICMQKEVDADMLGTKFTRVRK</sequence>
<proteinExistence type="predicted"/>
<accession>A0AAF0UBC4</accession>
<dbReference type="GO" id="GO:0003676">
    <property type="term" value="F:nucleic acid binding"/>
    <property type="evidence" value="ECO:0007669"/>
    <property type="project" value="InterPro"/>
</dbReference>
<dbReference type="SUPFAM" id="SSF53098">
    <property type="entry name" value="Ribonuclease H-like"/>
    <property type="match status" value="1"/>
</dbReference>
<evidence type="ECO:0000313" key="2">
    <source>
        <dbReference type="EMBL" id="WMV42449.1"/>
    </source>
</evidence>
<name>A0AAF0UBC4_SOLVR</name>
<organism evidence="2 3">
    <name type="scientific">Solanum verrucosum</name>
    <dbReference type="NCBI Taxonomy" id="315347"/>
    <lineage>
        <taxon>Eukaryota</taxon>
        <taxon>Viridiplantae</taxon>
        <taxon>Streptophyta</taxon>
        <taxon>Embryophyta</taxon>
        <taxon>Tracheophyta</taxon>
        <taxon>Spermatophyta</taxon>
        <taxon>Magnoliopsida</taxon>
        <taxon>eudicotyledons</taxon>
        <taxon>Gunneridae</taxon>
        <taxon>Pentapetalae</taxon>
        <taxon>asterids</taxon>
        <taxon>lamiids</taxon>
        <taxon>Solanales</taxon>
        <taxon>Solanaceae</taxon>
        <taxon>Solanoideae</taxon>
        <taxon>Solaneae</taxon>
        <taxon>Solanum</taxon>
    </lineage>
</organism>
<evidence type="ECO:0000313" key="3">
    <source>
        <dbReference type="Proteomes" id="UP001234989"/>
    </source>
</evidence>
<reference evidence="2" key="1">
    <citation type="submission" date="2023-08" db="EMBL/GenBank/DDBJ databases">
        <title>A de novo genome assembly of Solanum verrucosum Schlechtendal, a Mexican diploid species geographically isolated from the other diploid A-genome species in potato relatives.</title>
        <authorList>
            <person name="Hosaka K."/>
        </authorList>
    </citation>
    <scope>NUCLEOTIDE SEQUENCE</scope>
    <source>
        <tissue evidence="2">Young leaves</tissue>
    </source>
</reference>
<dbReference type="InterPro" id="IPR053151">
    <property type="entry name" value="RNase_H-like"/>
</dbReference>
<dbReference type="AlphaFoldDB" id="A0AAF0UBC4"/>
<dbReference type="PANTHER" id="PTHR47723">
    <property type="entry name" value="OS05G0353850 PROTEIN"/>
    <property type="match status" value="1"/>
</dbReference>
<dbReference type="InterPro" id="IPR012337">
    <property type="entry name" value="RNaseH-like_sf"/>
</dbReference>
<dbReference type="Gene3D" id="3.30.420.10">
    <property type="entry name" value="Ribonuclease H-like superfamily/Ribonuclease H"/>
    <property type="match status" value="1"/>
</dbReference>
<evidence type="ECO:0000259" key="1">
    <source>
        <dbReference type="Pfam" id="PF13456"/>
    </source>
</evidence>
<dbReference type="GO" id="GO:0004523">
    <property type="term" value="F:RNA-DNA hybrid ribonuclease activity"/>
    <property type="evidence" value="ECO:0007669"/>
    <property type="project" value="InterPro"/>
</dbReference>